<protein>
    <submittedName>
        <fullName evidence="2">DUF2058 domain-containing protein</fullName>
    </submittedName>
</protein>
<dbReference type="Proteomes" id="UP000245474">
    <property type="component" value="Unassembled WGS sequence"/>
</dbReference>
<accession>A0A2U2MZ03</accession>
<keyword evidence="3" id="KW-1185">Reference proteome</keyword>
<evidence type="ECO:0000256" key="1">
    <source>
        <dbReference type="SAM" id="MobiDB-lite"/>
    </source>
</evidence>
<reference evidence="2 3" key="1">
    <citation type="submission" date="2018-05" db="EMBL/GenBank/DDBJ databases">
        <title>Spiribacter halobius sp. nov., a moderately halophilic bacterium isolated from marine solar saltern.</title>
        <authorList>
            <person name="Zheng W.-S."/>
            <person name="Lu D.-C."/>
            <person name="Du Z.-J."/>
        </authorList>
    </citation>
    <scope>NUCLEOTIDE SEQUENCE [LARGE SCALE GENOMIC DNA]</scope>
    <source>
        <strain evidence="2 3">E85</strain>
    </source>
</reference>
<dbReference type="AlphaFoldDB" id="A0A2U2MZ03"/>
<dbReference type="EMBL" id="QFFI01000023">
    <property type="protein sequence ID" value="PWG62037.1"/>
    <property type="molecule type" value="Genomic_DNA"/>
</dbReference>
<comment type="caution">
    <text evidence="2">The sequence shown here is derived from an EMBL/GenBank/DDBJ whole genome shotgun (WGS) entry which is preliminary data.</text>
</comment>
<feature type="compositionally biased region" description="Basic residues" evidence="1">
    <location>
        <begin position="28"/>
        <end position="39"/>
    </location>
</feature>
<evidence type="ECO:0000313" key="3">
    <source>
        <dbReference type="Proteomes" id="UP000245474"/>
    </source>
</evidence>
<dbReference type="OrthoDB" id="5294470at2"/>
<dbReference type="Pfam" id="PF09831">
    <property type="entry name" value="DUF2058"/>
    <property type="match status" value="1"/>
</dbReference>
<sequence length="183" mass="20940">MSDSLRDQLVKSGLAREQDARRATTEKRQKRRGGKKGRQKAADGPEDEAARLAAQREADKRARDRTLNRRREEERRRQADEHAAREMVIAREVPHDGEVPFNFQHGERVRKIQVSEAQRRELAAGRLAIARTRGRYRLIPAEIVDRVRARAPFLIAWTAADAAAGEPEDPAYADFPIPDDLMW</sequence>
<dbReference type="RefSeq" id="WP_109679393.1">
    <property type="nucleotide sequence ID" value="NZ_CP086615.1"/>
</dbReference>
<feature type="compositionally biased region" description="Basic and acidic residues" evidence="1">
    <location>
        <begin position="1"/>
        <end position="27"/>
    </location>
</feature>
<gene>
    <name evidence="2" type="ORF">DEM34_13720</name>
</gene>
<name>A0A2U2MZ03_9GAMM</name>
<dbReference type="InterPro" id="IPR018636">
    <property type="entry name" value="DUF2058"/>
</dbReference>
<evidence type="ECO:0000313" key="2">
    <source>
        <dbReference type="EMBL" id="PWG62037.1"/>
    </source>
</evidence>
<organism evidence="2 3">
    <name type="scientific">Sediminicurvatus halobius</name>
    <dbReference type="NCBI Taxonomy" id="2182432"/>
    <lineage>
        <taxon>Bacteria</taxon>
        <taxon>Pseudomonadati</taxon>
        <taxon>Pseudomonadota</taxon>
        <taxon>Gammaproteobacteria</taxon>
        <taxon>Chromatiales</taxon>
        <taxon>Ectothiorhodospiraceae</taxon>
        <taxon>Sediminicurvatus</taxon>
    </lineage>
</organism>
<proteinExistence type="predicted"/>
<feature type="region of interest" description="Disordered" evidence="1">
    <location>
        <begin position="1"/>
        <end position="86"/>
    </location>
</feature>
<feature type="compositionally biased region" description="Basic and acidic residues" evidence="1">
    <location>
        <begin position="40"/>
        <end position="86"/>
    </location>
</feature>